<comment type="caution">
    <text evidence="2">The sequence shown here is derived from an EMBL/GenBank/DDBJ whole genome shotgun (WGS) entry which is preliminary data.</text>
</comment>
<sequence length="256" mass="28855">MEPIRDRNITFVETVVSIDAFTLNEGLCLEFVIQEEAINRSSRTGSAFTRYLMVRPQDLQSRHWRPSLSSSSCKSTTAVPMRLTQVPPTAFIPMQGQYAPLDRGDQTVLIFLDPHTDAAMKSLRLDLNYAIAELSNGEAYATRVERSMILHLSREEYDNILATRPDHFRGMKSIELRPLHEAGSVFLVSDNKIYVLPLKSSPYNLIITPEMNRRVEKHPEQWARLLILPVTLVVDVALVPVGIVGFVFGGCLTSLK</sequence>
<protein>
    <submittedName>
        <fullName evidence="2">Uncharacterized protein</fullName>
    </submittedName>
</protein>
<evidence type="ECO:0000313" key="2">
    <source>
        <dbReference type="EMBL" id="KAB2930272.1"/>
    </source>
</evidence>
<dbReference type="AlphaFoldDB" id="A0A833LW67"/>
<dbReference type="EMBL" id="WBUI01000022">
    <property type="protein sequence ID" value="KAB2930272.1"/>
    <property type="molecule type" value="Genomic_DNA"/>
</dbReference>
<dbReference type="Proteomes" id="UP000460298">
    <property type="component" value="Unassembled WGS sequence"/>
</dbReference>
<evidence type="ECO:0000313" key="3">
    <source>
        <dbReference type="Proteomes" id="UP000460298"/>
    </source>
</evidence>
<keyword evidence="1" id="KW-0472">Membrane</keyword>
<organism evidence="2 3">
    <name type="scientific">Leptonema illini</name>
    <dbReference type="NCBI Taxonomy" id="183"/>
    <lineage>
        <taxon>Bacteria</taxon>
        <taxon>Pseudomonadati</taxon>
        <taxon>Spirochaetota</taxon>
        <taxon>Spirochaetia</taxon>
        <taxon>Leptospirales</taxon>
        <taxon>Leptospiraceae</taxon>
        <taxon>Leptonema</taxon>
    </lineage>
</organism>
<reference evidence="2 3" key="1">
    <citation type="submission" date="2019-10" db="EMBL/GenBank/DDBJ databases">
        <title>Extracellular Electron Transfer in a Candidatus Methanoperedens spp. Enrichment Culture.</title>
        <authorList>
            <person name="Berger S."/>
            <person name="Rangel Shaw D."/>
            <person name="Berben T."/>
            <person name="In 'T Zandt M."/>
            <person name="Frank J."/>
            <person name="Reimann J."/>
            <person name="Jetten M.S.M."/>
            <person name="Welte C.U."/>
        </authorList>
    </citation>
    <scope>NUCLEOTIDE SEQUENCE [LARGE SCALE GENOMIC DNA]</scope>
    <source>
        <strain evidence="2">SB12</strain>
    </source>
</reference>
<evidence type="ECO:0000256" key="1">
    <source>
        <dbReference type="SAM" id="Phobius"/>
    </source>
</evidence>
<name>A0A833LW67_9LEPT</name>
<keyword evidence="1" id="KW-0812">Transmembrane</keyword>
<gene>
    <name evidence="2" type="ORF">F9K24_17710</name>
</gene>
<accession>A0A833LW67</accession>
<feature type="transmembrane region" description="Helical" evidence="1">
    <location>
        <begin position="222"/>
        <end position="248"/>
    </location>
</feature>
<proteinExistence type="predicted"/>
<keyword evidence="1" id="KW-1133">Transmembrane helix</keyword>